<dbReference type="Proteomes" id="UP000184211">
    <property type="component" value="Unassembled WGS sequence"/>
</dbReference>
<evidence type="ECO:0000313" key="1">
    <source>
        <dbReference type="EMBL" id="SHG54989.1"/>
    </source>
</evidence>
<accession>A0A1M5KR45</accession>
<dbReference type="STRING" id="870908.SAMN04488044_1043"/>
<dbReference type="EMBL" id="FQWM01000001">
    <property type="protein sequence ID" value="SHG54989.1"/>
    <property type="molecule type" value="Genomic_DNA"/>
</dbReference>
<evidence type="ECO:0000313" key="2">
    <source>
        <dbReference type="Proteomes" id="UP000184211"/>
    </source>
</evidence>
<keyword evidence="2" id="KW-1185">Reference proteome</keyword>
<organism evidence="1 2">
    <name type="scientific">Cognatishimia maritima</name>
    <dbReference type="NCBI Taxonomy" id="870908"/>
    <lineage>
        <taxon>Bacteria</taxon>
        <taxon>Pseudomonadati</taxon>
        <taxon>Pseudomonadota</taxon>
        <taxon>Alphaproteobacteria</taxon>
        <taxon>Rhodobacterales</taxon>
        <taxon>Paracoccaceae</taxon>
        <taxon>Cognatishimia</taxon>
    </lineage>
</organism>
<dbReference type="AlphaFoldDB" id="A0A1M5KR45"/>
<name>A0A1M5KR45_9RHOB</name>
<gene>
    <name evidence="1" type="ORF">SAMN04488044_1043</name>
</gene>
<protein>
    <submittedName>
        <fullName evidence="1">Uncharacterized protein</fullName>
    </submittedName>
</protein>
<reference evidence="2" key="1">
    <citation type="submission" date="2016-11" db="EMBL/GenBank/DDBJ databases">
        <authorList>
            <person name="Varghese N."/>
            <person name="Submissions S."/>
        </authorList>
    </citation>
    <scope>NUCLEOTIDE SEQUENCE [LARGE SCALE GENOMIC DNA]</scope>
    <source>
        <strain evidence="2">DSM 28223</strain>
    </source>
</reference>
<proteinExistence type="predicted"/>
<sequence>MTGWQGLCPSAPCAFTPEHFCKGEGCADTYKGVLTCLIRVDRLGGLKRRP</sequence>